<comment type="caution">
    <text evidence="3">The sequence shown here is derived from an EMBL/GenBank/DDBJ whole genome shotgun (WGS) entry which is preliminary data.</text>
</comment>
<sequence length="257" mass="28220">MCNPRRVRVDAARHLQEAWEAEVTRVIQRSADVTGEARLREPLDAAVGGPTLVMLEQVLAALDGWEETDGSFRHELDGGYIAYHPDTQELEIVATLSDQVTVEGTATQRTSGTVEASLEVTGVGTYYDDGWGDLTEETAQREATRNAQELLEQRRREAIDAAQHDAAQIIAADLERAADAQAHAALLQAQADRVEQLHAAARRRLTALGVQGRNLFYRALADAYREAILAYARSRGAEGVVCVERDGVLEIEFNLRG</sequence>
<dbReference type="RefSeq" id="WP_239167989.1">
    <property type="nucleotide sequence ID" value="NZ_BAAALC010000052.1"/>
</dbReference>
<evidence type="ECO:0000313" key="3">
    <source>
        <dbReference type="EMBL" id="GIG10927.1"/>
    </source>
</evidence>
<keyword evidence="1" id="KW-0175">Coiled coil</keyword>
<evidence type="ECO:0000259" key="2">
    <source>
        <dbReference type="Pfam" id="PF20000"/>
    </source>
</evidence>
<dbReference type="AlphaFoldDB" id="A0A8J3L2P5"/>
<organism evidence="3 4">
    <name type="scientific">Catellatospora coxensis</name>
    <dbReference type="NCBI Taxonomy" id="310354"/>
    <lineage>
        <taxon>Bacteria</taxon>
        <taxon>Bacillati</taxon>
        <taxon>Actinomycetota</taxon>
        <taxon>Actinomycetes</taxon>
        <taxon>Micromonosporales</taxon>
        <taxon>Micromonosporaceae</taxon>
        <taxon>Catellatospora</taxon>
    </lineage>
</organism>
<proteinExistence type="predicted"/>
<accession>A0A8J3L2P5</accession>
<evidence type="ECO:0000256" key="1">
    <source>
        <dbReference type="SAM" id="Coils"/>
    </source>
</evidence>
<evidence type="ECO:0000313" key="4">
    <source>
        <dbReference type="Proteomes" id="UP000630887"/>
    </source>
</evidence>
<dbReference type="InterPro" id="IPR045482">
    <property type="entry name" value="fvmX2"/>
</dbReference>
<name>A0A8J3L2P5_9ACTN</name>
<gene>
    <name evidence="3" type="ORF">Cco03nite_76270</name>
</gene>
<dbReference type="EMBL" id="BONI01000106">
    <property type="protein sequence ID" value="GIG10927.1"/>
    <property type="molecule type" value="Genomic_DNA"/>
</dbReference>
<keyword evidence="4" id="KW-1185">Reference proteome</keyword>
<dbReference type="Proteomes" id="UP000630887">
    <property type="component" value="Unassembled WGS sequence"/>
</dbReference>
<reference evidence="3 4" key="1">
    <citation type="submission" date="2021-01" db="EMBL/GenBank/DDBJ databases">
        <title>Whole genome shotgun sequence of Catellatospora coxensis NBRC 107359.</title>
        <authorList>
            <person name="Komaki H."/>
            <person name="Tamura T."/>
        </authorList>
    </citation>
    <scope>NUCLEOTIDE SEQUENCE [LARGE SCALE GENOMIC DNA]</scope>
    <source>
        <strain evidence="3 4">NBRC 107359</strain>
    </source>
</reference>
<dbReference type="Pfam" id="PF20000">
    <property type="entry name" value="fvmX2"/>
    <property type="match status" value="1"/>
</dbReference>
<feature type="domain" description="FtsH ternary system" evidence="2">
    <location>
        <begin position="1"/>
        <end position="253"/>
    </location>
</feature>
<protein>
    <recommendedName>
        <fullName evidence="2">FtsH ternary system domain-containing protein</fullName>
    </recommendedName>
</protein>
<feature type="coiled-coil region" evidence="1">
    <location>
        <begin position="134"/>
        <end position="204"/>
    </location>
</feature>